<dbReference type="GO" id="GO:0004721">
    <property type="term" value="F:phosphoprotein phosphatase activity"/>
    <property type="evidence" value="ECO:0007669"/>
    <property type="project" value="InterPro"/>
</dbReference>
<organism evidence="2 3">
    <name type="scientific">Erysipelothrix larvae</name>
    <dbReference type="NCBI Taxonomy" id="1514105"/>
    <lineage>
        <taxon>Bacteria</taxon>
        <taxon>Bacillati</taxon>
        <taxon>Bacillota</taxon>
        <taxon>Erysipelotrichia</taxon>
        <taxon>Erysipelotrichales</taxon>
        <taxon>Erysipelotrichaceae</taxon>
        <taxon>Erysipelothrix</taxon>
    </lineage>
</organism>
<evidence type="ECO:0000313" key="2">
    <source>
        <dbReference type="EMBL" id="AMC92539.1"/>
    </source>
</evidence>
<keyword evidence="3" id="KW-1185">Reference proteome</keyword>
<dbReference type="PANTHER" id="PTHR31126">
    <property type="entry name" value="TYROSINE-PROTEIN PHOSPHATASE"/>
    <property type="match status" value="1"/>
</dbReference>
<dbReference type="SUPFAM" id="SSF52799">
    <property type="entry name" value="(Phosphotyrosine protein) phosphatases II"/>
    <property type="match status" value="1"/>
</dbReference>
<sequence>MVDKTFVKLSNFRDLGGMKNQEGKSIKPYKLLRSGQLYDLPSQEIQTLETVYQLKTIVDLRRPIEAEKSPNSEIQGATNHLLDVSGGAEYSTTQEAFLEYLSNVSADESLMRSYESFILSDNAISQYRQFFDILLNQEGGSLLWHCFAGKDRTGIAALYLLTALNVDDDTIMEDYLLTNELREHDNQIRINELREQGVSEPLVQNMYEMLRVKESYLKHAIKLIDDNFGNRTNFLYNKLDLDDSKIAKLYHMYLD</sequence>
<dbReference type="Pfam" id="PF13350">
    <property type="entry name" value="Y_phosphatase3"/>
    <property type="match status" value="1"/>
</dbReference>
<evidence type="ECO:0000313" key="3">
    <source>
        <dbReference type="Proteomes" id="UP000063781"/>
    </source>
</evidence>
<protein>
    <recommendedName>
        <fullName evidence="4">Tyrosine specific protein phosphatases domain-containing protein</fullName>
    </recommendedName>
</protein>
<evidence type="ECO:0008006" key="4">
    <source>
        <dbReference type="Google" id="ProtNLM"/>
    </source>
</evidence>
<dbReference type="EMBL" id="CP013213">
    <property type="protein sequence ID" value="AMC92539.1"/>
    <property type="molecule type" value="Genomic_DNA"/>
</dbReference>
<dbReference type="STRING" id="1514105.AOC36_00575"/>
<dbReference type="Proteomes" id="UP000063781">
    <property type="component" value="Chromosome"/>
</dbReference>
<comment type="similarity">
    <text evidence="1">Belongs to the protein-tyrosine phosphatase family.</text>
</comment>
<dbReference type="RefSeq" id="WP_067629905.1">
    <property type="nucleotide sequence ID" value="NZ_CP013213.1"/>
</dbReference>
<reference evidence="2 3" key="1">
    <citation type="submission" date="2015-10" db="EMBL/GenBank/DDBJ databases">
        <title>Erysipelothrix larvae sp. LV19 isolated from the larval gut of the rhinoceros beetle, Trypoxylus dichotomus.</title>
        <authorList>
            <person name="Lim S."/>
            <person name="Kim B.-C."/>
        </authorList>
    </citation>
    <scope>NUCLEOTIDE SEQUENCE [LARGE SCALE GENOMIC DNA]</scope>
    <source>
        <strain evidence="2 3">LV19</strain>
    </source>
</reference>
<dbReference type="InterPro" id="IPR026893">
    <property type="entry name" value="Tyr/Ser_Pase_IphP-type"/>
</dbReference>
<dbReference type="Gene3D" id="3.90.190.10">
    <property type="entry name" value="Protein tyrosine phosphatase superfamily"/>
    <property type="match status" value="1"/>
</dbReference>
<name>A0A0X8GY29_9FIRM</name>
<proteinExistence type="inferred from homology"/>
<accession>A0A0X8GY29</accession>
<dbReference type="OrthoDB" id="1188001at2"/>
<dbReference type="InterPro" id="IPR029021">
    <property type="entry name" value="Prot-tyrosine_phosphatase-like"/>
</dbReference>
<dbReference type="PANTHER" id="PTHR31126:SF1">
    <property type="entry name" value="TYROSINE SPECIFIC PROTEIN PHOSPHATASES DOMAIN-CONTAINING PROTEIN"/>
    <property type="match status" value="1"/>
</dbReference>
<dbReference type="KEGG" id="erl:AOC36_00575"/>
<gene>
    <name evidence="2" type="ORF">AOC36_00575</name>
</gene>
<dbReference type="AlphaFoldDB" id="A0A0X8GY29"/>
<evidence type="ECO:0000256" key="1">
    <source>
        <dbReference type="ARBA" id="ARBA00009580"/>
    </source>
</evidence>